<feature type="domain" description="ABC transporter" evidence="9">
    <location>
        <begin position="374"/>
        <end position="607"/>
    </location>
</feature>
<dbReference type="PANTHER" id="PTHR24221:SF654">
    <property type="entry name" value="ATP-BINDING CASSETTE SUB-FAMILY B MEMBER 6"/>
    <property type="match status" value="1"/>
</dbReference>
<reference evidence="11" key="1">
    <citation type="submission" date="2021-02" db="EMBL/GenBank/DDBJ databases">
        <authorList>
            <person name="Cremers G."/>
            <person name="Picone N."/>
        </authorList>
    </citation>
    <scope>NUCLEOTIDE SEQUENCE</scope>
    <source>
        <strain evidence="11">PQ17</strain>
    </source>
</reference>
<keyword evidence="4" id="KW-0547">Nucleotide-binding</keyword>
<dbReference type="PANTHER" id="PTHR24221">
    <property type="entry name" value="ATP-BINDING CASSETTE SUB-FAMILY B"/>
    <property type="match status" value="1"/>
</dbReference>
<feature type="transmembrane region" description="Helical" evidence="8">
    <location>
        <begin position="202"/>
        <end position="219"/>
    </location>
</feature>
<evidence type="ECO:0000256" key="1">
    <source>
        <dbReference type="ARBA" id="ARBA00004651"/>
    </source>
</evidence>
<evidence type="ECO:0000256" key="5">
    <source>
        <dbReference type="ARBA" id="ARBA00022840"/>
    </source>
</evidence>
<dbReference type="Gene3D" id="3.40.50.300">
    <property type="entry name" value="P-loop containing nucleotide triphosphate hydrolases"/>
    <property type="match status" value="1"/>
</dbReference>
<dbReference type="RefSeq" id="WP_174581779.1">
    <property type="nucleotide sequence ID" value="NZ_CAJNOB010000001.1"/>
</dbReference>
<dbReference type="EMBL" id="CAJNOB010000001">
    <property type="protein sequence ID" value="CAF0689755.1"/>
    <property type="molecule type" value="Genomic_DNA"/>
</dbReference>
<dbReference type="InterPro" id="IPR017871">
    <property type="entry name" value="ABC_transporter-like_CS"/>
</dbReference>
<evidence type="ECO:0000313" key="12">
    <source>
        <dbReference type="Proteomes" id="UP000663859"/>
    </source>
</evidence>
<dbReference type="FunFam" id="3.40.50.300:FF:000287">
    <property type="entry name" value="Multidrug ABC transporter ATP-binding protein"/>
    <property type="match status" value="1"/>
</dbReference>
<keyword evidence="6 8" id="KW-1133">Transmembrane helix</keyword>
<evidence type="ECO:0000256" key="3">
    <source>
        <dbReference type="ARBA" id="ARBA00022692"/>
    </source>
</evidence>
<name>A0A8J2BIV4_9BACT</name>
<gene>
    <name evidence="11" type="ORF">MPNT_10351</name>
</gene>
<evidence type="ECO:0000256" key="4">
    <source>
        <dbReference type="ARBA" id="ARBA00022741"/>
    </source>
</evidence>
<keyword evidence="3 8" id="KW-0812">Transmembrane</keyword>
<dbReference type="GO" id="GO:0140359">
    <property type="term" value="F:ABC-type transporter activity"/>
    <property type="evidence" value="ECO:0007669"/>
    <property type="project" value="InterPro"/>
</dbReference>
<dbReference type="InterPro" id="IPR011527">
    <property type="entry name" value="ABC1_TM_dom"/>
</dbReference>
<dbReference type="GO" id="GO:0016887">
    <property type="term" value="F:ATP hydrolysis activity"/>
    <property type="evidence" value="ECO:0007669"/>
    <property type="project" value="InterPro"/>
</dbReference>
<feature type="transmembrane region" description="Helical" evidence="8">
    <location>
        <begin position="282"/>
        <end position="304"/>
    </location>
</feature>
<evidence type="ECO:0000259" key="9">
    <source>
        <dbReference type="PROSITE" id="PS50893"/>
    </source>
</evidence>
<dbReference type="AlphaFoldDB" id="A0A8J2BIV4"/>
<keyword evidence="5 11" id="KW-0067">ATP-binding</keyword>
<dbReference type="InterPro" id="IPR036640">
    <property type="entry name" value="ABC1_TM_sf"/>
</dbReference>
<evidence type="ECO:0000256" key="8">
    <source>
        <dbReference type="SAM" id="Phobius"/>
    </source>
</evidence>
<dbReference type="Gene3D" id="1.20.1560.10">
    <property type="entry name" value="ABC transporter type 1, transmembrane domain"/>
    <property type="match status" value="1"/>
</dbReference>
<keyword evidence="12" id="KW-1185">Reference proteome</keyword>
<dbReference type="Pfam" id="PF00005">
    <property type="entry name" value="ABC_tran"/>
    <property type="match status" value="1"/>
</dbReference>
<evidence type="ECO:0000313" key="11">
    <source>
        <dbReference type="EMBL" id="CAF0689755.1"/>
    </source>
</evidence>
<evidence type="ECO:0000256" key="2">
    <source>
        <dbReference type="ARBA" id="ARBA00022448"/>
    </source>
</evidence>
<dbReference type="PROSITE" id="PS50893">
    <property type="entry name" value="ABC_TRANSPORTER_2"/>
    <property type="match status" value="1"/>
</dbReference>
<dbReference type="SUPFAM" id="SSF52540">
    <property type="entry name" value="P-loop containing nucleoside triphosphate hydrolases"/>
    <property type="match status" value="1"/>
</dbReference>
<dbReference type="InterPro" id="IPR039421">
    <property type="entry name" value="Type_1_exporter"/>
</dbReference>
<comment type="caution">
    <text evidence="11">The sequence shown here is derived from an EMBL/GenBank/DDBJ whole genome shotgun (WGS) entry which is preliminary data.</text>
</comment>
<evidence type="ECO:0000256" key="6">
    <source>
        <dbReference type="ARBA" id="ARBA00022989"/>
    </source>
</evidence>
<feature type="domain" description="ABC transmembrane type-1" evidence="10">
    <location>
        <begin position="23"/>
        <end position="305"/>
    </location>
</feature>
<dbReference type="Pfam" id="PF00664">
    <property type="entry name" value="ABC_membrane"/>
    <property type="match status" value="1"/>
</dbReference>
<dbReference type="InterPro" id="IPR027417">
    <property type="entry name" value="P-loop_NTPase"/>
</dbReference>
<dbReference type="PROSITE" id="PS00211">
    <property type="entry name" value="ABC_TRANSPORTER_1"/>
    <property type="match status" value="1"/>
</dbReference>
<dbReference type="InterPro" id="IPR003593">
    <property type="entry name" value="AAA+_ATPase"/>
</dbReference>
<dbReference type="Proteomes" id="UP000663859">
    <property type="component" value="Unassembled WGS sequence"/>
</dbReference>
<comment type="subcellular location">
    <subcellularLocation>
        <location evidence="1">Cell membrane</location>
        <topology evidence="1">Multi-pass membrane protein</topology>
    </subcellularLocation>
</comment>
<dbReference type="GO" id="GO:0005524">
    <property type="term" value="F:ATP binding"/>
    <property type="evidence" value="ECO:0007669"/>
    <property type="project" value="UniProtKB-KW"/>
</dbReference>
<protein>
    <submittedName>
        <fullName evidence="11">Lipid A export ATP-binding/permease protein MsbA</fullName>
    </submittedName>
</protein>
<evidence type="ECO:0000256" key="7">
    <source>
        <dbReference type="ARBA" id="ARBA00023136"/>
    </source>
</evidence>
<accession>A0A8J2BIV4</accession>
<dbReference type="SMART" id="SM00382">
    <property type="entry name" value="AAA"/>
    <property type="match status" value="1"/>
</dbReference>
<dbReference type="CDD" id="cd18552">
    <property type="entry name" value="ABC_6TM_MsbA_like"/>
    <property type="match status" value="1"/>
</dbReference>
<dbReference type="InterPro" id="IPR003439">
    <property type="entry name" value="ABC_transporter-like_ATP-bd"/>
</dbReference>
<feature type="transmembrane region" description="Helical" evidence="8">
    <location>
        <begin position="310"/>
        <end position="328"/>
    </location>
</feature>
<dbReference type="SUPFAM" id="SSF90123">
    <property type="entry name" value="ABC transporter transmembrane region"/>
    <property type="match status" value="1"/>
</dbReference>
<dbReference type="GO" id="GO:0034040">
    <property type="term" value="F:ATPase-coupled lipid transmembrane transporter activity"/>
    <property type="evidence" value="ECO:0007669"/>
    <property type="project" value="TreeGrafter"/>
</dbReference>
<evidence type="ECO:0000259" key="10">
    <source>
        <dbReference type="PROSITE" id="PS50929"/>
    </source>
</evidence>
<proteinExistence type="predicted"/>
<organism evidence="11 12">
    <name type="scientific">Candidatus Methylacidithermus pantelleriae</name>
    <dbReference type="NCBI Taxonomy" id="2744239"/>
    <lineage>
        <taxon>Bacteria</taxon>
        <taxon>Pseudomonadati</taxon>
        <taxon>Verrucomicrobiota</taxon>
        <taxon>Methylacidiphilae</taxon>
        <taxon>Methylacidiphilales</taxon>
        <taxon>Methylacidiphilaceae</taxon>
        <taxon>Candidatus Methylacidithermus</taxon>
    </lineage>
</organism>
<dbReference type="GO" id="GO:0005886">
    <property type="term" value="C:plasma membrane"/>
    <property type="evidence" value="ECO:0007669"/>
    <property type="project" value="UniProtKB-SubCell"/>
</dbReference>
<keyword evidence="2" id="KW-0813">Transport</keyword>
<sequence length="636" mass="70837">MHHLAELFAFYWPYLRRYWTRVALGIFLGILFGLTNAGFVWATKELFGRFSPPGPVAQRTVLQGTLNVPTAKLRQTAERLLDRWLPGAGRPLDWRRAFGGLLLIPGLALLRSLASYGSSYCMAWVSAHFTRDLRTEVLDKLQSLSLDFFHRSTVGDLNKRIIEDTELLYWSIGSVFSDLIKEPVSIVAILLASWWIDWRLTLFALLFFPLCTLPIGVLGRKTRRAVRGAIEASVTQSNVLIQALEGMRVVKAFGLERENSRRFRIAAQELVRHTVKRSQSEALVNPIVELISGVVLGLFVLFVGWTHVPIPDAMGVLTGVLLLFFAPVRRLGRVHLILERGYVSACRLRSLFAESSTIQEKPGARSLSGFSRQIEFRDVWFGYNGKPVLQGVSFVVPRGKKIGIAGESGAGKSTLINLLLRFYDPSHGAILIDGHDLRDLKLEDLRRLFAFVSQETVLFDVTVAENIGFGKPGATLEEIEEAARRAQAEEFILKLPAGYQTRVGERGVNLSGGERQRLAIARAFLRDAPILLLDEATANLDSQTEAELQRVLEEKYQSKTIMMIAHRLSTLAGCDEILVLSEGKIVERGSFQNLLSQKGLFASMARKQGLQPVPRDAELENPGAMIRGRPFGCGAS</sequence>
<dbReference type="PROSITE" id="PS50929">
    <property type="entry name" value="ABC_TM1F"/>
    <property type="match status" value="1"/>
</dbReference>
<keyword evidence="7 8" id="KW-0472">Membrane</keyword>
<feature type="transmembrane region" description="Helical" evidence="8">
    <location>
        <begin position="18"/>
        <end position="42"/>
    </location>
</feature>